<dbReference type="GO" id="GO:0031012">
    <property type="term" value="C:extracellular matrix"/>
    <property type="evidence" value="ECO:0007669"/>
    <property type="project" value="TreeGrafter"/>
</dbReference>
<evidence type="ECO:0000256" key="3">
    <source>
        <dbReference type="SAM" id="SignalP"/>
    </source>
</evidence>
<evidence type="ECO:0000259" key="4">
    <source>
        <dbReference type="PROSITE" id="PS51034"/>
    </source>
</evidence>
<feature type="chain" id="PRO_5035783083" evidence="3">
    <location>
        <begin position="19"/>
        <end position="366"/>
    </location>
</feature>
<dbReference type="Pfam" id="PF00100">
    <property type="entry name" value="Zona_pellucida"/>
    <property type="match status" value="1"/>
</dbReference>
<dbReference type="GO" id="GO:0032190">
    <property type="term" value="F:acrosin binding"/>
    <property type="evidence" value="ECO:0007669"/>
    <property type="project" value="TreeGrafter"/>
</dbReference>
<evidence type="ECO:0000256" key="2">
    <source>
        <dbReference type="SAM" id="Phobius"/>
    </source>
</evidence>
<keyword evidence="2" id="KW-0472">Membrane</keyword>
<feature type="domain" description="ZP" evidence="4">
    <location>
        <begin position="25"/>
        <end position="257"/>
    </location>
</feature>
<dbReference type="PANTHER" id="PTHR11576:SF3">
    <property type="entry name" value="SI:CH211-14A17.6-RELATED"/>
    <property type="match status" value="1"/>
</dbReference>
<keyword evidence="3" id="KW-0732">Signal</keyword>
<dbReference type="Proteomes" id="UP000752171">
    <property type="component" value="Unassembled WGS sequence"/>
</dbReference>
<dbReference type="Pfam" id="PF23344">
    <property type="entry name" value="ZP-N"/>
    <property type="match status" value="1"/>
</dbReference>
<dbReference type="FunFam" id="2.60.40.4100:FF:000002">
    <property type="entry name" value="Zona pellucida sperm-binding protein 3"/>
    <property type="match status" value="1"/>
</dbReference>
<reference evidence="5 6" key="1">
    <citation type="submission" date="2021-07" db="EMBL/GenBank/DDBJ databases">
        <authorList>
            <person name="Imarazene B."/>
            <person name="Zahm M."/>
            <person name="Klopp C."/>
            <person name="Cabau C."/>
            <person name="Beille S."/>
            <person name="Jouanno E."/>
            <person name="Castinel A."/>
            <person name="Lluch J."/>
            <person name="Gil L."/>
            <person name="Kuchtly C."/>
            <person name="Lopez Roques C."/>
            <person name="Donnadieu C."/>
            <person name="Parrinello H."/>
            <person name="Journot L."/>
            <person name="Du K."/>
            <person name="Schartl M."/>
            <person name="Retaux S."/>
            <person name="Guiguen Y."/>
        </authorList>
    </citation>
    <scope>NUCLEOTIDE SEQUENCE [LARGE SCALE GENOMIC DNA]</scope>
    <source>
        <strain evidence="5">Pach_M1</strain>
        <tissue evidence="5">Testis</tissue>
    </source>
</reference>
<dbReference type="GO" id="GO:0035803">
    <property type="term" value="P:egg coat formation"/>
    <property type="evidence" value="ECO:0007669"/>
    <property type="project" value="TreeGrafter"/>
</dbReference>
<feature type="transmembrane region" description="Helical" evidence="2">
    <location>
        <begin position="322"/>
        <end position="347"/>
    </location>
</feature>
<keyword evidence="2" id="KW-0812">Transmembrane</keyword>
<dbReference type="Gene3D" id="2.60.40.4100">
    <property type="entry name" value="Zona pellucida, ZP-C domain"/>
    <property type="match status" value="1"/>
</dbReference>
<dbReference type="InterPro" id="IPR042235">
    <property type="entry name" value="ZP-C_dom"/>
</dbReference>
<feature type="signal peptide" evidence="3">
    <location>
        <begin position="1"/>
        <end position="18"/>
    </location>
</feature>
<evidence type="ECO:0000313" key="5">
    <source>
        <dbReference type="EMBL" id="KAG9281883.1"/>
    </source>
</evidence>
<organism evidence="5 6">
    <name type="scientific">Astyanax mexicanus</name>
    <name type="common">Blind cave fish</name>
    <name type="synonym">Astyanax fasciatus mexicanus</name>
    <dbReference type="NCBI Taxonomy" id="7994"/>
    <lineage>
        <taxon>Eukaryota</taxon>
        <taxon>Metazoa</taxon>
        <taxon>Chordata</taxon>
        <taxon>Craniata</taxon>
        <taxon>Vertebrata</taxon>
        <taxon>Euteleostomi</taxon>
        <taxon>Actinopterygii</taxon>
        <taxon>Neopterygii</taxon>
        <taxon>Teleostei</taxon>
        <taxon>Ostariophysi</taxon>
        <taxon>Characiformes</taxon>
        <taxon>Characoidei</taxon>
        <taxon>Acestrorhamphidae</taxon>
        <taxon>Acestrorhamphinae</taxon>
        <taxon>Astyanax</taxon>
    </lineage>
</organism>
<keyword evidence="1" id="KW-1015">Disulfide bond</keyword>
<name>A0A8T2MBS9_ASTMX</name>
<dbReference type="SMART" id="SM00241">
    <property type="entry name" value="ZP"/>
    <property type="match status" value="1"/>
</dbReference>
<dbReference type="PROSITE" id="PS51034">
    <property type="entry name" value="ZP_2"/>
    <property type="match status" value="1"/>
</dbReference>
<proteinExistence type="predicted"/>
<dbReference type="InterPro" id="IPR001507">
    <property type="entry name" value="ZP_dom"/>
</dbReference>
<sequence>MGLIQGGLLLLFVVSTLSQRDLVIDCKANTVTVKWRPALNSAQKVDISQALLGRCRPSSVAENVLLFSVWIHDCGFRRQVVEDKVTYTNLLTYGLDSGVPSIVKRVECIYDLSGKTTYSEKAKNDLVFTLEFMNSDFTEPAQSSMFTLDSRIHIKAEVEQQDSESLQIYLQSCVLATSPDLPHASQLHTVISNSGCLTESKEGNSAFLPRRRPSEILFYFQASALGENIFLHCEMAARDPQSFSADIKACQYMKEQKSWMLLDHPSQSYICSCCDTGCTTRTNLVPGTTTQKVLGPFAVVEPQNKTSGTFWTAEEELSGVPVWVVVVTVPMVLLLLAGAIATGYYLCFWRGGRIGYRPRRDLLTKY</sequence>
<protein>
    <submittedName>
        <fullName evidence="5">Zona pellucida sperm-binding protein 3-like isoform X1</fullName>
    </submittedName>
</protein>
<evidence type="ECO:0000313" key="6">
    <source>
        <dbReference type="Proteomes" id="UP000752171"/>
    </source>
</evidence>
<dbReference type="EMBL" id="JAICCE010000001">
    <property type="protein sequence ID" value="KAG9281883.1"/>
    <property type="molecule type" value="Genomic_DNA"/>
</dbReference>
<keyword evidence="2" id="KW-1133">Transmembrane helix</keyword>
<dbReference type="GO" id="GO:0007339">
    <property type="term" value="P:binding of sperm to zona pellucida"/>
    <property type="evidence" value="ECO:0007669"/>
    <property type="project" value="TreeGrafter"/>
</dbReference>
<gene>
    <name evidence="5" type="primary">ZP3</name>
    <name evidence="5" type="ORF">AMEX_G458</name>
</gene>
<dbReference type="GO" id="GO:2000344">
    <property type="term" value="P:positive regulation of acrosome reaction"/>
    <property type="evidence" value="ECO:0007669"/>
    <property type="project" value="TreeGrafter"/>
</dbReference>
<dbReference type="InterPro" id="IPR055355">
    <property type="entry name" value="ZP-C"/>
</dbReference>
<dbReference type="InterPro" id="IPR055356">
    <property type="entry name" value="ZP-N"/>
</dbReference>
<dbReference type="AlphaFoldDB" id="A0A8T2MBS9"/>
<dbReference type="PANTHER" id="PTHR11576">
    <property type="entry name" value="ZONA PELLUCIDA SPERM-BINDING PROTEIN 3"/>
    <property type="match status" value="1"/>
</dbReference>
<comment type="caution">
    <text evidence="5">The sequence shown here is derived from an EMBL/GenBank/DDBJ whole genome shotgun (WGS) entry which is preliminary data.</text>
</comment>
<dbReference type="Gene3D" id="2.60.40.3210">
    <property type="entry name" value="Zona pellucida, ZP-N domain"/>
    <property type="match status" value="1"/>
</dbReference>
<accession>A0A8T2MBS9</accession>
<evidence type="ECO:0000256" key="1">
    <source>
        <dbReference type="ARBA" id="ARBA00023157"/>
    </source>
</evidence>